<dbReference type="RefSeq" id="WP_003715397.1">
    <property type="nucleotide sequence ID" value="NZ_AZGE01000008.1"/>
</dbReference>
<dbReference type="AlphaFoldDB" id="A0A0R1WD50"/>
<keyword evidence="1" id="KW-1133">Transmembrane helix</keyword>
<keyword evidence="1" id="KW-0472">Membrane</keyword>
<feature type="transmembrane region" description="Helical" evidence="1">
    <location>
        <begin position="150"/>
        <end position="168"/>
    </location>
</feature>
<comment type="caution">
    <text evidence="2">The sequence shown here is derived from an EMBL/GenBank/DDBJ whole genome shotgun (WGS) entry which is preliminary data.</text>
</comment>
<feature type="transmembrane region" description="Helical" evidence="1">
    <location>
        <begin position="107"/>
        <end position="130"/>
    </location>
</feature>
<reference evidence="2 3" key="1">
    <citation type="journal article" date="2015" name="Genome Announc.">
        <title>Expanding the biotechnology potential of lactobacilli through comparative genomics of 213 strains and associated genera.</title>
        <authorList>
            <person name="Sun Z."/>
            <person name="Harris H.M."/>
            <person name="McCann A."/>
            <person name="Guo C."/>
            <person name="Argimon S."/>
            <person name="Zhang W."/>
            <person name="Yang X."/>
            <person name="Jeffery I.B."/>
            <person name="Cooney J.C."/>
            <person name="Kagawa T.F."/>
            <person name="Liu W."/>
            <person name="Song Y."/>
            <person name="Salvetti E."/>
            <person name="Wrobel A."/>
            <person name="Rasinkangas P."/>
            <person name="Parkhill J."/>
            <person name="Rea M.C."/>
            <person name="O'Sullivan O."/>
            <person name="Ritari J."/>
            <person name="Douillard F.P."/>
            <person name="Paul Ross R."/>
            <person name="Yang R."/>
            <person name="Briner A.E."/>
            <person name="Felis G.E."/>
            <person name="de Vos W.M."/>
            <person name="Barrangou R."/>
            <person name="Klaenhammer T.R."/>
            <person name="Caufield P.W."/>
            <person name="Cui Y."/>
            <person name="Zhang H."/>
            <person name="O'Toole P.W."/>
        </authorList>
    </citation>
    <scope>NUCLEOTIDE SEQUENCE [LARGE SCALE GENOMIC DNA]</scope>
    <source>
        <strain evidence="2 3">DSM 4864</strain>
    </source>
</reference>
<sequence length="181" mass="21240">MDTTEHASQWRIFWKTVWYGIIAGMISGMVKIGWEKILPPRTLARDATNPPQHMLQQLGASPSFTHTYVYYSTDQKVFWVALILHFSFSIFFAWLLIYLAQYNRTKWVAMWHGVLYGILIWIIWHVILMPALGTTPAPWDIPFDEHFSEFFGHIVWSWSIVAVAYFLIGTQHVKTLTNKYL</sequence>
<evidence type="ECO:0008006" key="4">
    <source>
        <dbReference type="Google" id="ProtNLM"/>
    </source>
</evidence>
<evidence type="ECO:0000313" key="3">
    <source>
        <dbReference type="Proteomes" id="UP000050973"/>
    </source>
</evidence>
<feature type="transmembrane region" description="Helical" evidence="1">
    <location>
        <begin position="12"/>
        <end position="34"/>
    </location>
</feature>
<dbReference type="EMBL" id="AZGE01000008">
    <property type="protein sequence ID" value="KRM15761.1"/>
    <property type="molecule type" value="Genomic_DNA"/>
</dbReference>
<accession>A0A0R1WD50</accession>
<dbReference type="PATRIC" id="fig|1423779.3.peg.1935"/>
<dbReference type="InterPro" id="IPR009898">
    <property type="entry name" value="DUF1440"/>
</dbReference>
<dbReference type="Pfam" id="PF07274">
    <property type="entry name" value="DUF1440"/>
    <property type="match status" value="1"/>
</dbReference>
<evidence type="ECO:0000256" key="1">
    <source>
        <dbReference type="SAM" id="Phobius"/>
    </source>
</evidence>
<organism evidence="2 3">
    <name type="scientific">Limosilactobacillus oris DSM 4864</name>
    <dbReference type="NCBI Taxonomy" id="1423779"/>
    <lineage>
        <taxon>Bacteria</taxon>
        <taxon>Bacillati</taxon>
        <taxon>Bacillota</taxon>
        <taxon>Bacilli</taxon>
        <taxon>Lactobacillales</taxon>
        <taxon>Lactobacillaceae</taxon>
        <taxon>Limosilactobacillus</taxon>
    </lineage>
</organism>
<name>A0A0R1WD50_9LACO</name>
<gene>
    <name evidence="2" type="ORF">FC49_GL001868</name>
</gene>
<keyword evidence="1" id="KW-0812">Transmembrane</keyword>
<dbReference type="Proteomes" id="UP000050973">
    <property type="component" value="Unassembled WGS sequence"/>
</dbReference>
<proteinExistence type="predicted"/>
<protein>
    <recommendedName>
        <fullName evidence="4">Periplasmic secreted protein</fullName>
    </recommendedName>
</protein>
<evidence type="ECO:0000313" key="2">
    <source>
        <dbReference type="EMBL" id="KRM15761.1"/>
    </source>
</evidence>
<feature type="transmembrane region" description="Helical" evidence="1">
    <location>
        <begin position="77"/>
        <end position="100"/>
    </location>
</feature>